<name>A0A3A1YFS4_9GAMM</name>
<evidence type="ECO:0000313" key="4">
    <source>
        <dbReference type="Proteomes" id="UP000265964"/>
    </source>
</evidence>
<proteinExistence type="predicted"/>
<feature type="coiled-coil region" evidence="1">
    <location>
        <begin position="154"/>
        <end position="181"/>
    </location>
</feature>
<evidence type="ECO:0000313" key="3">
    <source>
        <dbReference type="EMBL" id="RIY35074.1"/>
    </source>
</evidence>
<reference evidence="3 4" key="1">
    <citation type="submission" date="2017-08" db="EMBL/GenBank/DDBJ databases">
        <title>Reclassification of Bisgaard taxon 37 and 44.</title>
        <authorList>
            <person name="Christensen H."/>
        </authorList>
    </citation>
    <scope>NUCLEOTIDE SEQUENCE [LARGE SCALE GENOMIC DNA]</scope>
    <source>
        <strain evidence="3 4">EEAB3T1</strain>
    </source>
</reference>
<feature type="non-terminal residue" evidence="3">
    <location>
        <position position="283"/>
    </location>
</feature>
<feature type="coiled-coil region" evidence="1">
    <location>
        <begin position="9"/>
        <end position="82"/>
    </location>
</feature>
<evidence type="ECO:0000256" key="1">
    <source>
        <dbReference type="SAM" id="Coils"/>
    </source>
</evidence>
<feature type="transmembrane region" description="Helical" evidence="2">
    <location>
        <begin position="239"/>
        <end position="259"/>
    </location>
</feature>
<dbReference type="AlphaFoldDB" id="A0A3A1YFS4"/>
<evidence type="ECO:0000256" key="2">
    <source>
        <dbReference type="SAM" id="Phobius"/>
    </source>
</evidence>
<organism evidence="3 4">
    <name type="scientific">Psittacicella gerlachiana</name>
    <dbReference type="NCBI Taxonomy" id="2028574"/>
    <lineage>
        <taxon>Bacteria</taxon>
        <taxon>Pseudomonadati</taxon>
        <taxon>Pseudomonadota</taxon>
        <taxon>Gammaproteobacteria</taxon>
        <taxon>Pasteurellales</taxon>
        <taxon>Psittacicellaceae</taxon>
        <taxon>Psittacicella</taxon>
    </lineage>
</organism>
<dbReference type="Proteomes" id="UP000265964">
    <property type="component" value="Unassembled WGS sequence"/>
</dbReference>
<gene>
    <name evidence="3" type="ORF">CKF59_04165</name>
</gene>
<protein>
    <submittedName>
        <fullName evidence="3">Uncharacterized protein</fullName>
    </submittedName>
</protein>
<dbReference type="RefSeq" id="WP_147397117.1">
    <property type="nucleotide sequence ID" value="NZ_NRJF01000107.1"/>
</dbReference>
<keyword evidence="1" id="KW-0175">Coiled coil</keyword>
<keyword evidence="4" id="KW-1185">Reference proteome</keyword>
<keyword evidence="2" id="KW-0812">Transmembrane</keyword>
<sequence>MSKEKEALIETLIGLNDKLEKRLKQYKLSADQEIYNLKQRVEDYQNELKNLEENFKIEASKVQKLLNENSNLIEQNSNLKLDLEYVSQDLRTQLEINKKEQETLNIISLGLGVQLKNLKQAFDREDYSEAKQYLFDFDYFEPVQSLLVNFKSYYDTLQNKAKDLSSKESTLKNESSRLKKEQVEFQANLNTYKQALEIRDFLIREKVISKNEPQDTLLTKLREALHPERSSLLMSLVKILFLLVIGAFILGISICNVPFVKKLFLSTDEIVKLEAPEPPKSKL</sequence>
<comment type="caution">
    <text evidence="3">The sequence shown here is derived from an EMBL/GenBank/DDBJ whole genome shotgun (WGS) entry which is preliminary data.</text>
</comment>
<keyword evidence="2" id="KW-1133">Transmembrane helix</keyword>
<dbReference type="EMBL" id="NRJF01000107">
    <property type="protein sequence ID" value="RIY35074.1"/>
    <property type="molecule type" value="Genomic_DNA"/>
</dbReference>
<keyword evidence="2" id="KW-0472">Membrane</keyword>
<accession>A0A3A1YFS4</accession>